<sequence>MLLLVNIQDLARFLIFPLQLQLASLAAMPKKLDIEIELPDGSLGTIHIEEGDDPEALARLFVAERCISQSYVKPLTAFIQEALERIPDHTVEKPKRTVESMNEASARLSRPFSHQLSRANEHNDSLSFCTHLQQHSTGKGLASAGHCRSEVFTRLYNSGVSSMKKRQALSEQTTEQQTAKCKVSTRPNSASERLYRQALEQHARMERNQLEQKRLQEELPEECTFKPAILSYSKQLDTKDHVIQRLTVNAPTAQKTKLDRLQRLAEQETLKECTFKPSLSTTQEKAISIKAQYKIDIKRNGTSILDRLTEPHTKTHSNSILFVPTAPLSRPGKAYKHIGHDPKERLL</sequence>
<accession>V6THV7</accession>
<dbReference type="PANTHER" id="PTHR35381:SF1">
    <property type="entry name" value="EF-HAND DOMAIN-CONTAINING PROTEIN"/>
    <property type="match status" value="1"/>
</dbReference>
<name>V6THV7_GIAIN</name>
<dbReference type="VEuPathDB" id="GiardiaDB:QR46_0925"/>
<proteinExistence type="predicted"/>
<dbReference type="Proteomes" id="UP000018320">
    <property type="component" value="Unassembled WGS sequence"/>
</dbReference>
<protein>
    <submittedName>
        <fullName evidence="2">Uncharacterized protein</fullName>
    </submittedName>
</protein>
<reference evidence="3" key="1">
    <citation type="submission" date="2012-02" db="EMBL/GenBank/DDBJ databases">
        <title>Genome sequencing of Giardia lamblia Genotypes A2 and B isolates (DH and GS) and comparative analysis with the genomes of Genotypes A1 and E (WB and Pig).</title>
        <authorList>
            <person name="Adam R."/>
            <person name="Dahlstrom E."/>
            <person name="Martens C."/>
            <person name="Bruno D."/>
            <person name="Barbian K."/>
            <person name="Porcella S.F."/>
            <person name="Nash T."/>
        </authorList>
    </citation>
    <scope>NUCLEOTIDE SEQUENCE</scope>
    <source>
        <strain evidence="3">DH</strain>
    </source>
</reference>
<dbReference type="VEuPathDB" id="GiardiaDB:GL50581_4487"/>
<evidence type="ECO:0000313" key="2">
    <source>
        <dbReference type="EMBL" id="ESU38341.1"/>
    </source>
</evidence>
<dbReference type="VEuPathDB" id="GiardiaDB:GL50803_003549"/>
<comment type="caution">
    <text evidence="2">The sequence shown here is derived from an EMBL/GenBank/DDBJ whole genome shotgun (WGS) entry which is preliminary data.</text>
</comment>
<gene>
    <name evidence="2" type="ORF">DHA2_150617</name>
</gene>
<evidence type="ECO:0000256" key="1">
    <source>
        <dbReference type="SAM" id="Coils"/>
    </source>
</evidence>
<organism evidence="2 3">
    <name type="scientific">Giardia intestinalis</name>
    <name type="common">Giardia lamblia</name>
    <dbReference type="NCBI Taxonomy" id="5741"/>
    <lineage>
        <taxon>Eukaryota</taxon>
        <taxon>Metamonada</taxon>
        <taxon>Diplomonadida</taxon>
        <taxon>Hexamitidae</taxon>
        <taxon>Giardiinae</taxon>
        <taxon>Giardia</taxon>
    </lineage>
</organism>
<keyword evidence="1" id="KW-0175">Coiled coil</keyword>
<evidence type="ECO:0000313" key="3">
    <source>
        <dbReference type="Proteomes" id="UP000018320"/>
    </source>
</evidence>
<dbReference type="AlphaFoldDB" id="V6THV7"/>
<feature type="coiled-coil region" evidence="1">
    <location>
        <begin position="188"/>
        <end position="216"/>
    </location>
</feature>
<dbReference type="PANTHER" id="PTHR35381">
    <property type="entry name" value="EF-HAND DOMAIN-CONTAINING PROTEIN"/>
    <property type="match status" value="1"/>
</dbReference>
<dbReference type="EMBL" id="AHGT01000014">
    <property type="protein sequence ID" value="ESU38341.1"/>
    <property type="molecule type" value="Genomic_DNA"/>
</dbReference>
<reference evidence="2 3" key="2">
    <citation type="journal article" date="2013" name="Genome Biol. Evol.">
        <title>Genome sequencing of Giardia lamblia genotypes A2 and B isolates (DH and GS) and comparative analysis with the genomes of genotypes A1 and E (WB and Pig).</title>
        <authorList>
            <person name="Adam R.D."/>
            <person name="Dahlstrom E.W."/>
            <person name="Martens C.A."/>
            <person name="Bruno D.P."/>
            <person name="Barbian K.D."/>
            <person name="Ricklefs S.M."/>
            <person name="Hernandez M.M."/>
            <person name="Narla N.P."/>
            <person name="Patel R.B."/>
            <person name="Porcella S.F."/>
            <person name="Nash T.E."/>
        </authorList>
    </citation>
    <scope>NUCLEOTIDE SEQUENCE [LARGE SCALE GENOMIC DNA]</scope>
    <source>
        <strain evidence="2 3">DH</strain>
    </source>
</reference>
<dbReference type="VEuPathDB" id="GiardiaDB:DHA2_150617"/>